<evidence type="ECO:0000313" key="5">
    <source>
        <dbReference type="Proteomes" id="UP000316199"/>
    </source>
</evidence>
<dbReference type="InterPro" id="IPR051558">
    <property type="entry name" value="Metallophosphoesterase_PAP"/>
</dbReference>
<evidence type="ECO:0000256" key="2">
    <source>
        <dbReference type="ARBA" id="ARBA00022801"/>
    </source>
</evidence>
<feature type="domain" description="Calcineurin-like phosphoesterase" evidence="3">
    <location>
        <begin position="63"/>
        <end position="234"/>
    </location>
</feature>
<gene>
    <name evidence="4" type="ORF">EVA68_08050</name>
</gene>
<reference evidence="4 5" key="1">
    <citation type="submission" date="2019-02" db="EMBL/GenBank/DDBJ databases">
        <title>Prokaryotic population dynamics and viral predation in marine succession experiment using metagenomics: the confinement effect.</title>
        <authorList>
            <person name="Haro-Moreno J.M."/>
            <person name="Rodriguez-Valera F."/>
            <person name="Lopez-Perez M."/>
        </authorList>
    </citation>
    <scope>NUCLEOTIDE SEQUENCE [LARGE SCALE GENOMIC DNA]</scope>
    <source>
        <strain evidence="4">MED-G157</strain>
    </source>
</reference>
<dbReference type="Proteomes" id="UP000316199">
    <property type="component" value="Unassembled WGS sequence"/>
</dbReference>
<accession>A0A520RXL0</accession>
<dbReference type="PANTHER" id="PTHR10161">
    <property type="entry name" value="TARTRATE-RESISTANT ACID PHOSPHATASE TYPE 5"/>
    <property type="match status" value="1"/>
</dbReference>
<dbReference type="Gene3D" id="3.60.21.10">
    <property type="match status" value="1"/>
</dbReference>
<dbReference type="SUPFAM" id="SSF56300">
    <property type="entry name" value="Metallo-dependent phosphatases"/>
    <property type="match status" value="1"/>
</dbReference>
<sequence length="329" mass="36644">MSIKTKFLLLLVLVTTLFGSVYQYITEGNIVSAPVADGDRVSFFALGDQGSGRYRQHAVAWFLERECRAAGDINFTLLLGDNFYKKGVSSVDDVLFDEYFESMYDGPCLMGMPFYAMLGNHDYMGNPQAQIDYSVQQKGTGRWIMPGTSYRKDFGTVGDSSLLQLYVIDTALPLDPQLSKIKNADRNAVWTVVASHNTVRSFDAVYGDDLELLEKMKGLANFGVDLYISGHAHTLQLISVIGEPVYVISGAGGKRPYPLVEETTTISVDQRTLKQRLYARSDLGFAKLSVDPEFMEIAFFPLSFEGTSIFRISRECKQVKEISECIAPL</sequence>
<evidence type="ECO:0000313" key="4">
    <source>
        <dbReference type="EMBL" id="RZO74973.1"/>
    </source>
</evidence>
<proteinExistence type="predicted"/>
<dbReference type="InterPro" id="IPR004843">
    <property type="entry name" value="Calcineurin-like_PHP"/>
</dbReference>
<evidence type="ECO:0000256" key="1">
    <source>
        <dbReference type="ARBA" id="ARBA00022729"/>
    </source>
</evidence>
<organism evidence="4 5">
    <name type="scientific">OM182 bacterium</name>
    <dbReference type="NCBI Taxonomy" id="2510334"/>
    <lineage>
        <taxon>Bacteria</taxon>
        <taxon>Pseudomonadati</taxon>
        <taxon>Pseudomonadota</taxon>
        <taxon>Gammaproteobacteria</taxon>
        <taxon>OMG group</taxon>
        <taxon>OM182 clade</taxon>
    </lineage>
</organism>
<dbReference type="Pfam" id="PF00149">
    <property type="entry name" value="Metallophos"/>
    <property type="match status" value="1"/>
</dbReference>
<dbReference type="GO" id="GO:0016787">
    <property type="term" value="F:hydrolase activity"/>
    <property type="evidence" value="ECO:0007669"/>
    <property type="project" value="UniProtKB-KW"/>
</dbReference>
<keyword evidence="2" id="KW-0378">Hydrolase</keyword>
<keyword evidence="1" id="KW-0732">Signal</keyword>
<dbReference type="EMBL" id="SHAG01000053">
    <property type="protein sequence ID" value="RZO74973.1"/>
    <property type="molecule type" value="Genomic_DNA"/>
</dbReference>
<comment type="caution">
    <text evidence="4">The sequence shown here is derived from an EMBL/GenBank/DDBJ whole genome shotgun (WGS) entry which is preliminary data.</text>
</comment>
<dbReference type="AlphaFoldDB" id="A0A520RXL0"/>
<evidence type="ECO:0000259" key="3">
    <source>
        <dbReference type="Pfam" id="PF00149"/>
    </source>
</evidence>
<dbReference type="InterPro" id="IPR029052">
    <property type="entry name" value="Metallo-depent_PP-like"/>
</dbReference>
<dbReference type="PANTHER" id="PTHR10161:SF14">
    <property type="entry name" value="TARTRATE-RESISTANT ACID PHOSPHATASE TYPE 5"/>
    <property type="match status" value="1"/>
</dbReference>
<name>A0A520RXL0_9GAMM</name>
<protein>
    <recommendedName>
        <fullName evidence="3">Calcineurin-like phosphoesterase domain-containing protein</fullName>
    </recommendedName>
</protein>